<dbReference type="CDD" id="cd03888">
    <property type="entry name" value="M20_PepV"/>
    <property type="match status" value="1"/>
</dbReference>
<dbReference type="GO" id="GO:0008777">
    <property type="term" value="F:acetylornithine deacetylase activity"/>
    <property type="evidence" value="ECO:0007669"/>
    <property type="project" value="TreeGrafter"/>
</dbReference>
<dbReference type="Pfam" id="PF01546">
    <property type="entry name" value="Peptidase_M20"/>
    <property type="match status" value="1"/>
</dbReference>
<accession>A0AA89KYI6</accession>
<dbReference type="GO" id="GO:0008270">
    <property type="term" value="F:zinc ion binding"/>
    <property type="evidence" value="ECO:0007669"/>
    <property type="project" value="InterPro"/>
</dbReference>
<evidence type="ECO:0000256" key="5">
    <source>
        <dbReference type="ARBA" id="ARBA00022801"/>
    </source>
</evidence>
<dbReference type="EMBL" id="AYZB01000002">
    <property type="protein sequence ID" value="KRM24430.1"/>
    <property type="molecule type" value="Genomic_DNA"/>
</dbReference>
<dbReference type="InterPro" id="IPR036264">
    <property type="entry name" value="Bact_exopeptidase_dim_dom"/>
</dbReference>
<keyword evidence="7" id="KW-0224">Dipeptidase</keyword>
<evidence type="ECO:0000256" key="2">
    <source>
        <dbReference type="ARBA" id="ARBA00006247"/>
    </source>
</evidence>
<proteinExistence type="inferred from homology"/>
<comment type="caution">
    <text evidence="9">The sequence shown here is derived from an EMBL/GenBank/DDBJ whole genome shotgun (WGS) entry which is preliminary data.</text>
</comment>
<dbReference type="Gene3D" id="3.40.630.10">
    <property type="entry name" value="Zn peptidases"/>
    <property type="match status" value="1"/>
</dbReference>
<keyword evidence="6" id="KW-0862">Zinc</keyword>
<keyword evidence="5" id="KW-0378">Hydrolase</keyword>
<dbReference type="InterPro" id="IPR011291">
    <property type="entry name" value="Pept_M20A_peptidaseV"/>
</dbReference>
<dbReference type="SUPFAM" id="SSF55031">
    <property type="entry name" value="Bacterial exopeptidase dimerisation domain"/>
    <property type="match status" value="1"/>
</dbReference>
<dbReference type="GO" id="GO:0008237">
    <property type="term" value="F:metallopeptidase activity"/>
    <property type="evidence" value="ECO:0007669"/>
    <property type="project" value="UniProtKB-KW"/>
</dbReference>
<dbReference type="SUPFAM" id="SSF53187">
    <property type="entry name" value="Zn-dependent exopeptidases"/>
    <property type="match status" value="1"/>
</dbReference>
<dbReference type="InterPro" id="IPR002933">
    <property type="entry name" value="Peptidase_M20"/>
</dbReference>
<dbReference type="GO" id="GO:0006526">
    <property type="term" value="P:L-arginine biosynthetic process"/>
    <property type="evidence" value="ECO:0007669"/>
    <property type="project" value="TreeGrafter"/>
</dbReference>
<evidence type="ECO:0000256" key="7">
    <source>
        <dbReference type="ARBA" id="ARBA00022997"/>
    </source>
</evidence>
<evidence type="ECO:0000313" key="10">
    <source>
        <dbReference type="Proteomes" id="UP000050823"/>
    </source>
</evidence>
<dbReference type="InterPro" id="IPR010964">
    <property type="entry name" value="M20A_pepV-rel"/>
</dbReference>
<dbReference type="NCBIfam" id="NF005591">
    <property type="entry name" value="PRK07318.1"/>
    <property type="match status" value="1"/>
</dbReference>
<comment type="similarity">
    <text evidence="2">Belongs to the peptidase M20A family.</text>
</comment>
<comment type="cofactor">
    <cofactor evidence="1">
        <name>Zn(2+)</name>
        <dbReference type="ChEBI" id="CHEBI:29105"/>
    </cofactor>
</comment>
<evidence type="ECO:0000313" key="9">
    <source>
        <dbReference type="EMBL" id="KRM24430.1"/>
    </source>
</evidence>
<dbReference type="Gene3D" id="3.30.70.360">
    <property type="match status" value="2"/>
</dbReference>
<keyword evidence="4" id="KW-0479">Metal-binding</keyword>
<dbReference type="PANTHER" id="PTHR43808">
    <property type="entry name" value="ACETYLORNITHINE DEACETYLASE"/>
    <property type="match status" value="1"/>
</dbReference>
<sequence>MKAGTAMTLNWQQEAAKYKDQMLADLTSLLKINSARDIEHKETDAPLGPGPRDALRQFLAIAERDGFTTKNVENVAGRIEYGQGDEIFGILGHMDVVPAGDGWETNPFEPVIKDGKIYARGSSDDKGPSIAAYYALKLLKDNGIELNKQVHFIVGTDEESAWVGINRYLEVEPKPDFAISPDANFPIINGEKGIVSYLITFKPIDGAAGEMTLVNFQSGLRANMVPQTAKAILSGAIPADFQAKFDAYLADHKLRGTITTDGEQTTLDLIGKGSHAQEPRAGVNAATHLATFLADFALDTKGGNYIGAIARLLHEDSRGHRLNINHTDDVMGDLTACPAVFNYTQDGVATVLLNVRYPKGVTAESTRRNLAETLADLADVTIDGHAQEPHYVAGSDPLVATLLNVFEAQTGLKGHEQVIGGGTYGRILERGVAFGALPEDRENVMHQANEYMYIEDIMNAIAIYADAIYRLTR</sequence>
<evidence type="ECO:0000256" key="3">
    <source>
        <dbReference type="ARBA" id="ARBA00022670"/>
    </source>
</evidence>
<evidence type="ECO:0000256" key="6">
    <source>
        <dbReference type="ARBA" id="ARBA00022833"/>
    </source>
</evidence>
<evidence type="ECO:0000256" key="8">
    <source>
        <dbReference type="ARBA" id="ARBA00023049"/>
    </source>
</evidence>
<dbReference type="Proteomes" id="UP000050823">
    <property type="component" value="Unassembled WGS sequence"/>
</dbReference>
<dbReference type="AlphaFoldDB" id="A0AA89KYI6"/>
<dbReference type="InterPro" id="IPR001261">
    <property type="entry name" value="ArgE/DapE_CS"/>
</dbReference>
<name>A0AA89KYI6_9LACO</name>
<dbReference type="GO" id="GO:0016805">
    <property type="term" value="F:dipeptidase activity"/>
    <property type="evidence" value="ECO:0007669"/>
    <property type="project" value="UniProtKB-KW"/>
</dbReference>
<dbReference type="NCBIfam" id="TIGR01887">
    <property type="entry name" value="dipeptidaselike"/>
    <property type="match status" value="1"/>
</dbReference>
<keyword evidence="8" id="KW-0482">Metalloprotease</keyword>
<gene>
    <name evidence="9" type="ORF">FC90_GL000571</name>
</gene>
<organism evidence="9 10">
    <name type="scientific">Latilactobacillus graminis DSM 20719</name>
    <dbReference type="NCBI Taxonomy" id="1423752"/>
    <lineage>
        <taxon>Bacteria</taxon>
        <taxon>Bacillati</taxon>
        <taxon>Bacillota</taxon>
        <taxon>Bacilli</taxon>
        <taxon>Lactobacillales</taxon>
        <taxon>Lactobacillaceae</taxon>
        <taxon>Latilactobacillus</taxon>
    </lineage>
</organism>
<dbReference type="PANTHER" id="PTHR43808:SF31">
    <property type="entry name" value="N-ACETYL-L-CITRULLINE DEACETYLASE"/>
    <property type="match status" value="1"/>
</dbReference>
<dbReference type="PROSITE" id="PS00759">
    <property type="entry name" value="ARGE_DAPE_CPG2_2"/>
    <property type="match status" value="1"/>
</dbReference>
<dbReference type="NCBIfam" id="TIGR01886">
    <property type="entry name" value="dipeptidase"/>
    <property type="match status" value="1"/>
</dbReference>
<reference evidence="9 10" key="1">
    <citation type="journal article" date="2015" name="Genome Announc.">
        <title>Expanding the biotechnology potential of lactobacilli through comparative genomics of 213 strains and associated genera.</title>
        <authorList>
            <person name="Sun Z."/>
            <person name="Harris H.M."/>
            <person name="McCann A."/>
            <person name="Guo C."/>
            <person name="Argimon S."/>
            <person name="Zhang W."/>
            <person name="Yang X."/>
            <person name="Jeffery I.B."/>
            <person name="Cooney J.C."/>
            <person name="Kagawa T.F."/>
            <person name="Liu W."/>
            <person name="Song Y."/>
            <person name="Salvetti E."/>
            <person name="Wrobel A."/>
            <person name="Rasinkangas P."/>
            <person name="Parkhill J."/>
            <person name="Rea M.C."/>
            <person name="O'Sullivan O."/>
            <person name="Ritari J."/>
            <person name="Douillard F.P."/>
            <person name="Paul Ross R."/>
            <person name="Yang R."/>
            <person name="Briner A.E."/>
            <person name="Felis G.E."/>
            <person name="de Vos W.M."/>
            <person name="Barrangou R."/>
            <person name="Klaenhammer T.R."/>
            <person name="Caufield P.W."/>
            <person name="Cui Y."/>
            <person name="Zhang H."/>
            <person name="O'Toole P.W."/>
        </authorList>
    </citation>
    <scope>NUCLEOTIDE SEQUENCE [LARGE SCALE GENOMIC DNA]</scope>
    <source>
        <strain evidence="9 10">DSM 20719</strain>
    </source>
</reference>
<dbReference type="InterPro" id="IPR050072">
    <property type="entry name" value="Peptidase_M20A"/>
</dbReference>
<protein>
    <submittedName>
        <fullName evidence="9">Dipeptidase PepV</fullName>
    </submittedName>
</protein>
<keyword evidence="3" id="KW-0645">Protease</keyword>
<dbReference type="GO" id="GO:0006508">
    <property type="term" value="P:proteolysis"/>
    <property type="evidence" value="ECO:0007669"/>
    <property type="project" value="UniProtKB-KW"/>
</dbReference>
<evidence type="ECO:0000256" key="4">
    <source>
        <dbReference type="ARBA" id="ARBA00022723"/>
    </source>
</evidence>
<evidence type="ECO:0000256" key="1">
    <source>
        <dbReference type="ARBA" id="ARBA00001947"/>
    </source>
</evidence>